<reference evidence="3" key="2">
    <citation type="journal article" date="2022" name="Microbiol. Resour. Announc.">
        <title>Whole-Genome Sequence of Entomortierella parvispora E1425, a Mucoromycotan Fungus Associated with Burkholderiaceae-Related Endosymbiotic Bacteria.</title>
        <authorList>
            <person name="Herlambang A."/>
            <person name="Guo Y."/>
            <person name="Takashima Y."/>
            <person name="Narisawa K."/>
            <person name="Ohta H."/>
            <person name="Nishizawa T."/>
        </authorList>
    </citation>
    <scope>NUCLEOTIDE SEQUENCE</scope>
    <source>
        <strain evidence="3">E1425</strain>
    </source>
</reference>
<feature type="domain" description="Swiss Army Knife RNA repair protein HAD" evidence="2">
    <location>
        <begin position="271"/>
        <end position="351"/>
    </location>
</feature>
<reference evidence="3" key="1">
    <citation type="submission" date="2021-11" db="EMBL/GenBank/DDBJ databases">
        <authorList>
            <person name="Herlambang A."/>
            <person name="Guo Y."/>
            <person name="Takashima Y."/>
            <person name="Nishizawa T."/>
        </authorList>
    </citation>
    <scope>NUCLEOTIDE SEQUENCE</scope>
    <source>
        <strain evidence="3">E1425</strain>
    </source>
</reference>
<dbReference type="OrthoDB" id="5596992at2759"/>
<proteinExistence type="predicted"/>
<keyword evidence="4" id="KW-1185">Reference proteome</keyword>
<sequence>MEFMDTDMTEASASLSFTTTAPTIPATASNTTTSALPTEPISELLTHPALAYANLARLQDPAQTALLHTVHVYDFDQTLFRSPLPNPALWDHAFVGLLQAWNGVGGGWWHNPATLDGLGPEAEATAWDGWWNEELVDNIRQSAADPVCLTVLLTGRFGPIHNTQILKMIRAKGLVFDLVASKPSTVALLENYHQHHNHHHLKQNRHQQQYHPRLHHRGDDGSSPSLSGSRQRREEAQNSRREGIRNHREETNTTNASASATAGARIYRKIHTYNTKLDFLYHILFEYPQLQHMHLWDDRPEQMARFHRIGQSWLASQRLQTFQITHVFLSPKYLDMDLEQDLVENMVKEHNTLVRMEQRGAPSWVAGLGPLPKTRPELEKIFSERGSRRNPEGYDFWGPMETYSPPARVKIEMVELVQTTGISFASGVQRFLKSLVPMDVSTPRLPEVGGSRVERDGPKVDLKANRPSNLRGKDMSFWAIPEDLHVPLSLGVAPTDFATTLGGLGSMVLVEIVASGEYGSRVWALQVKDASPISHSVDSPLSPQPSGSVRHAGRYFAAGEASAAQQQATLRIDADSGEEEPVILVGPTGAVFSSIQSFMAGAPPIQGRVVLRKDHRGSPNLTLAHMVRGNKPSMASKINHWEPFELYSSQGSASSSSPQPLSPQPRIIVVGTIAEKHLWGTKPLQNYGHLATIARPEVQISQIIKDFMAQQQQPLSGPELGAVIQTVQQVMERLNIPNKSDRAEQITALTRTIVYRDLIVPKNEAAMSSN</sequence>
<organism evidence="3 4">
    <name type="scientific">Entomortierella parvispora</name>
    <dbReference type="NCBI Taxonomy" id="205924"/>
    <lineage>
        <taxon>Eukaryota</taxon>
        <taxon>Fungi</taxon>
        <taxon>Fungi incertae sedis</taxon>
        <taxon>Mucoromycota</taxon>
        <taxon>Mortierellomycotina</taxon>
        <taxon>Mortierellomycetes</taxon>
        <taxon>Mortierellales</taxon>
        <taxon>Mortierellaceae</taxon>
        <taxon>Entomortierella</taxon>
    </lineage>
</organism>
<dbReference type="PANTHER" id="PTHR10335:SF23">
    <property type="entry name" value="OB FOLD-CONTAINING PROTEIN, NUCLEIC ACID BINDING"/>
    <property type="match status" value="1"/>
</dbReference>
<evidence type="ECO:0000259" key="2">
    <source>
        <dbReference type="Pfam" id="PF10307"/>
    </source>
</evidence>
<gene>
    <name evidence="3" type="ORF">EMPS_00346</name>
</gene>
<comment type="caution">
    <text evidence="3">The sequence shown here is derived from an EMBL/GenBank/DDBJ whole genome shotgun (WGS) entry which is preliminary data.</text>
</comment>
<evidence type="ECO:0000313" key="3">
    <source>
        <dbReference type="EMBL" id="GJJ68000.1"/>
    </source>
</evidence>
<feature type="compositionally biased region" description="Basic residues" evidence="1">
    <location>
        <begin position="194"/>
        <end position="205"/>
    </location>
</feature>
<dbReference type="AlphaFoldDB" id="A0A9P3H0U1"/>
<feature type="domain" description="Swiss Army Knife RNA repair protein HAD" evidence="2">
    <location>
        <begin position="82"/>
        <end position="186"/>
    </location>
</feature>
<dbReference type="GO" id="GO:0003723">
    <property type="term" value="F:RNA binding"/>
    <property type="evidence" value="ECO:0007669"/>
    <property type="project" value="TreeGrafter"/>
</dbReference>
<dbReference type="EMBL" id="BQFW01000001">
    <property type="protein sequence ID" value="GJJ68000.1"/>
    <property type="molecule type" value="Genomic_DNA"/>
</dbReference>
<accession>A0A9P3H0U1</accession>
<dbReference type="GO" id="GO:0000494">
    <property type="term" value="P:box C/D sno(s)RNA 3'-end processing"/>
    <property type="evidence" value="ECO:0007669"/>
    <property type="project" value="TreeGrafter"/>
</dbReference>
<protein>
    <recommendedName>
        <fullName evidence="2">Swiss Army Knife RNA repair protein HAD domain-containing protein</fullName>
    </recommendedName>
</protein>
<evidence type="ECO:0000256" key="1">
    <source>
        <dbReference type="SAM" id="MobiDB-lite"/>
    </source>
</evidence>
<dbReference type="PANTHER" id="PTHR10335">
    <property type="entry name" value="RRNA 2-O-METHYLTRANSFERASE FIBRILLARIN"/>
    <property type="match status" value="1"/>
</dbReference>
<evidence type="ECO:0000313" key="4">
    <source>
        <dbReference type="Proteomes" id="UP000827284"/>
    </source>
</evidence>
<dbReference type="InterPro" id="IPR018812">
    <property type="entry name" value="SAK_HAD"/>
</dbReference>
<dbReference type="Proteomes" id="UP000827284">
    <property type="component" value="Unassembled WGS sequence"/>
</dbReference>
<feature type="compositionally biased region" description="Basic and acidic residues" evidence="1">
    <location>
        <begin position="231"/>
        <end position="251"/>
    </location>
</feature>
<dbReference type="GO" id="GO:0032040">
    <property type="term" value="C:small-subunit processome"/>
    <property type="evidence" value="ECO:0007669"/>
    <property type="project" value="TreeGrafter"/>
</dbReference>
<dbReference type="GO" id="GO:0031428">
    <property type="term" value="C:box C/D methylation guide snoRNP complex"/>
    <property type="evidence" value="ECO:0007669"/>
    <property type="project" value="TreeGrafter"/>
</dbReference>
<dbReference type="GO" id="GO:0008649">
    <property type="term" value="F:rRNA methyltransferase activity"/>
    <property type="evidence" value="ECO:0007669"/>
    <property type="project" value="TreeGrafter"/>
</dbReference>
<feature type="region of interest" description="Disordered" evidence="1">
    <location>
        <begin position="194"/>
        <end position="260"/>
    </location>
</feature>
<name>A0A9P3H0U1_9FUNG</name>
<dbReference type="Pfam" id="PF10307">
    <property type="entry name" value="HAD_SAK_1"/>
    <property type="match status" value="2"/>
</dbReference>
<dbReference type="GO" id="GO:1990259">
    <property type="term" value="F:histone H2AQ104 methyltransferase activity"/>
    <property type="evidence" value="ECO:0007669"/>
    <property type="project" value="TreeGrafter"/>
</dbReference>